<keyword evidence="2" id="KW-1185">Reference proteome</keyword>
<evidence type="ECO:0000313" key="1">
    <source>
        <dbReference type="EnsemblMetazoa" id="GBRI029525-PA"/>
    </source>
</evidence>
<dbReference type="EnsemblMetazoa" id="GBRI029525-RA">
    <property type="protein sequence ID" value="GBRI029525-PA"/>
    <property type="gene ID" value="GBRI029525"/>
</dbReference>
<accession>A0A1A9WRJ4</accession>
<dbReference type="AlphaFoldDB" id="A0A1A9WRJ4"/>
<reference evidence="2" key="1">
    <citation type="submission" date="2014-03" db="EMBL/GenBank/DDBJ databases">
        <authorList>
            <person name="Aksoy S."/>
            <person name="Warren W."/>
            <person name="Wilson R.K."/>
        </authorList>
    </citation>
    <scope>NUCLEOTIDE SEQUENCE [LARGE SCALE GENOMIC DNA]</scope>
    <source>
        <strain evidence="2">IAEA</strain>
    </source>
</reference>
<evidence type="ECO:0000313" key="2">
    <source>
        <dbReference type="Proteomes" id="UP000091820"/>
    </source>
</evidence>
<name>A0A1A9WRJ4_9MUSC</name>
<proteinExistence type="predicted"/>
<dbReference type="Proteomes" id="UP000091820">
    <property type="component" value="Unassembled WGS sequence"/>
</dbReference>
<organism evidence="1 2">
    <name type="scientific">Glossina brevipalpis</name>
    <dbReference type="NCBI Taxonomy" id="37001"/>
    <lineage>
        <taxon>Eukaryota</taxon>
        <taxon>Metazoa</taxon>
        <taxon>Ecdysozoa</taxon>
        <taxon>Arthropoda</taxon>
        <taxon>Hexapoda</taxon>
        <taxon>Insecta</taxon>
        <taxon>Pterygota</taxon>
        <taxon>Neoptera</taxon>
        <taxon>Endopterygota</taxon>
        <taxon>Diptera</taxon>
        <taxon>Brachycera</taxon>
        <taxon>Muscomorpha</taxon>
        <taxon>Hippoboscoidea</taxon>
        <taxon>Glossinidae</taxon>
        <taxon>Glossina</taxon>
    </lineage>
</organism>
<dbReference type="VEuPathDB" id="VectorBase:GBRI029525"/>
<reference evidence="1" key="2">
    <citation type="submission" date="2020-05" db="UniProtKB">
        <authorList>
            <consortium name="EnsemblMetazoa"/>
        </authorList>
    </citation>
    <scope>IDENTIFICATION</scope>
    <source>
        <strain evidence="1">IAEA</strain>
    </source>
</reference>
<protein>
    <submittedName>
        <fullName evidence="1">Uncharacterized protein</fullName>
    </submittedName>
</protein>
<sequence length="145" mass="16672">MRFISHSNSVKFAVLCRWCADYSEQDIYNNSTPKNLTKFKPLPNFCQVTEIMRFNKYDLVSNNRINLHMNFSSLSSTTTKSMSNKRISTETINATTPTATKQLQNIENCSLRTREPLNNLIITSNENYSTQHFSGMSVRNFPATQ</sequence>